<organism evidence="2">
    <name type="scientific">freshwater metagenome</name>
    <dbReference type="NCBI Taxonomy" id="449393"/>
    <lineage>
        <taxon>unclassified sequences</taxon>
        <taxon>metagenomes</taxon>
        <taxon>ecological metagenomes</taxon>
    </lineage>
</organism>
<dbReference type="Gene3D" id="3.40.309.10">
    <property type="entry name" value="Aldehyde Dehydrogenase, Chain A, domain 2"/>
    <property type="match status" value="1"/>
</dbReference>
<dbReference type="SUPFAM" id="SSF53720">
    <property type="entry name" value="ALDH-like"/>
    <property type="match status" value="1"/>
</dbReference>
<dbReference type="FunFam" id="3.40.605.10:FF:000026">
    <property type="entry name" value="Aldehyde dehydrogenase, putative"/>
    <property type="match status" value="1"/>
</dbReference>
<sequence>MFTTSLKTAHRVAAQIEAGQVMVNKYPLGSVDTPFGGYKRSGIGREKGVEALRGYTQLKTVIMDLGT</sequence>
<dbReference type="InterPro" id="IPR015590">
    <property type="entry name" value="Aldehyde_DH_dom"/>
</dbReference>
<dbReference type="GO" id="GO:0016620">
    <property type="term" value="F:oxidoreductase activity, acting on the aldehyde or oxo group of donors, NAD or NADP as acceptor"/>
    <property type="evidence" value="ECO:0007669"/>
    <property type="project" value="InterPro"/>
</dbReference>
<evidence type="ECO:0000259" key="1">
    <source>
        <dbReference type="Pfam" id="PF00171"/>
    </source>
</evidence>
<dbReference type="AlphaFoldDB" id="A0A6J6J4R7"/>
<dbReference type="Gene3D" id="3.40.605.10">
    <property type="entry name" value="Aldehyde Dehydrogenase, Chain A, domain 1"/>
    <property type="match status" value="1"/>
</dbReference>
<dbReference type="EMBL" id="CAEZVP010000052">
    <property type="protein sequence ID" value="CAB4631594.1"/>
    <property type="molecule type" value="Genomic_DNA"/>
</dbReference>
<accession>A0A6J6J4R7</accession>
<evidence type="ECO:0000313" key="2">
    <source>
        <dbReference type="EMBL" id="CAB4631594.1"/>
    </source>
</evidence>
<dbReference type="Pfam" id="PF00171">
    <property type="entry name" value="Aldedh"/>
    <property type="match status" value="1"/>
</dbReference>
<dbReference type="InterPro" id="IPR016162">
    <property type="entry name" value="Ald_DH_N"/>
</dbReference>
<dbReference type="InterPro" id="IPR016161">
    <property type="entry name" value="Ald_DH/histidinol_DH"/>
</dbReference>
<name>A0A6J6J4R7_9ZZZZ</name>
<protein>
    <submittedName>
        <fullName evidence="2">Unannotated protein</fullName>
    </submittedName>
</protein>
<gene>
    <name evidence="2" type="ORF">UFOPK2046_00393</name>
</gene>
<dbReference type="PANTHER" id="PTHR11699">
    <property type="entry name" value="ALDEHYDE DEHYDROGENASE-RELATED"/>
    <property type="match status" value="1"/>
</dbReference>
<dbReference type="InterPro" id="IPR016163">
    <property type="entry name" value="Ald_DH_C"/>
</dbReference>
<reference evidence="2" key="1">
    <citation type="submission" date="2020-05" db="EMBL/GenBank/DDBJ databases">
        <authorList>
            <person name="Chiriac C."/>
            <person name="Salcher M."/>
            <person name="Ghai R."/>
            <person name="Kavagutti S V."/>
        </authorList>
    </citation>
    <scope>NUCLEOTIDE SEQUENCE</scope>
</reference>
<proteinExistence type="predicted"/>
<feature type="domain" description="Aldehyde dehydrogenase" evidence="1">
    <location>
        <begin position="2"/>
        <end position="61"/>
    </location>
</feature>